<evidence type="ECO:0000313" key="2">
    <source>
        <dbReference type="EMBL" id="KAG1531567.1"/>
    </source>
</evidence>
<protein>
    <recommendedName>
        <fullName evidence="4">Ornithine cyclodeaminase</fullName>
    </recommendedName>
</protein>
<dbReference type="Proteomes" id="UP000740926">
    <property type="component" value="Unassembled WGS sequence"/>
</dbReference>
<dbReference type="Gene3D" id="3.40.50.720">
    <property type="entry name" value="NAD(P)-binding Rossmann-like Domain"/>
    <property type="match status" value="1"/>
</dbReference>
<dbReference type="Pfam" id="PF02423">
    <property type="entry name" value="OCD_Mu_crystall"/>
    <property type="match status" value="1"/>
</dbReference>
<evidence type="ECO:0000313" key="3">
    <source>
        <dbReference type="Proteomes" id="UP000740926"/>
    </source>
</evidence>
<comment type="similarity">
    <text evidence="1">Belongs to the ornithine cyclodeaminase/mu-crystallin family.</text>
</comment>
<dbReference type="PANTHER" id="PTHR13812:SF19">
    <property type="entry name" value="KETIMINE REDUCTASE MU-CRYSTALLIN"/>
    <property type="match status" value="1"/>
</dbReference>
<dbReference type="EMBL" id="JAANIU010010733">
    <property type="protein sequence ID" value="KAG1531567.1"/>
    <property type="molecule type" value="Genomic_DNA"/>
</dbReference>
<keyword evidence="3" id="KW-1185">Reference proteome</keyword>
<sequence length="95" mass="10111">MRETDAACFDGTTVYVDTDEAPTKSGDLLAAFEAGVLTREAIQGDLHQLTTGQRPGRRNAQEISVSKAVGSALEDLTLATLVYEAVHDSDKIEAS</sequence>
<gene>
    <name evidence="2" type="ORF">G6F50_016628</name>
</gene>
<dbReference type="InterPro" id="IPR036291">
    <property type="entry name" value="NAD(P)-bd_dom_sf"/>
</dbReference>
<proteinExistence type="inferred from homology"/>
<name>A0A9P6XSZ6_9FUNG</name>
<comment type="caution">
    <text evidence="2">The sequence shown here is derived from an EMBL/GenBank/DDBJ whole genome shotgun (WGS) entry which is preliminary data.</text>
</comment>
<dbReference type="SUPFAM" id="SSF51735">
    <property type="entry name" value="NAD(P)-binding Rossmann-fold domains"/>
    <property type="match status" value="1"/>
</dbReference>
<evidence type="ECO:0000256" key="1">
    <source>
        <dbReference type="ARBA" id="ARBA00008903"/>
    </source>
</evidence>
<reference evidence="2 3" key="1">
    <citation type="journal article" date="2020" name="Microb. Genom.">
        <title>Genetic diversity of clinical and environmental Mucorales isolates obtained from an investigation of mucormycosis cases among solid organ transplant recipients.</title>
        <authorList>
            <person name="Nguyen M.H."/>
            <person name="Kaul D."/>
            <person name="Muto C."/>
            <person name="Cheng S.J."/>
            <person name="Richter R.A."/>
            <person name="Bruno V.M."/>
            <person name="Liu G."/>
            <person name="Beyhan S."/>
            <person name="Sundermann A.J."/>
            <person name="Mounaud S."/>
            <person name="Pasculle A.W."/>
            <person name="Nierman W.C."/>
            <person name="Driscoll E."/>
            <person name="Cumbie R."/>
            <person name="Clancy C.J."/>
            <person name="Dupont C.L."/>
        </authorList>
    </citation>
    <scope>NUCLEOTIDE SEQUENCE [LARGE SCALE GENOMIC DNA]</scope>
    <source>
        <strain evidence="2 3">GL24</strain>
    </source>
</reference>
<organism evidence="2 3">
    <name type="scientific">Rhizopus delemar</name>
    <dbReference type="NCBI Taxonomy" id="936053"/>
    <lineage>
        <taxon>Eukaryota</taxon>
        <taxon>Fungi</taxon>
        <taxon>Fungi incertae sedis</taxon>
        <taxon>Mucoromycota</taxon>
        <taxon>Mucoromycotina</taxon>
        <taxon>Mucoromycetes</taxon>
        <taxon>Mucorales</taxon>
        <taxon>Mucorineae</taxon>
        <taxon>Rhizopodaceae</taxon>
        <taxon>Rhizopus</taxon>
    </lineage>
</organism>
<dbReference type="InterPro" id="IPR003462">
    <property type="entry name" value="ODC_Mu_crystall"/>
</dbReference>
<dbReference type="GO" id="GO:0005737">
    <property type="term" value="C:cytoplasm"/>
    <property type="evidence" value="ECO:0007669"/>
    <property type="project" value="TreeGrafter"/>
</dbReference>
<dbReference type="PANTHER" id="PTHR13812">
    <property type="entry name" value="KETIMINE REDUCTASE MU-CRYSTALLIN"/>
    <property type="match status" value="1"/>
</dbReference>
<evidence type="ECO:0008006" key="4">
    <source>
        <dbReference type="Google" id="ProtNLM"/>
    </source>
</evidence>
<accession>A0A9P6XSZ6</accession>
<dbReference type="AlphaFoldDB" id="A0A9P6XSZ6"/>